<organism evidence="1">
    <name type="scientific">Magallana gigas</name>
    <name type="common">Pacific oyster</name>
    <name type="synonym">Crassostrea gigas</name>
    <dbReference type="NCBI Taxonomy" id="29159"/>
    <lineage>
        <taxon>Eukaryota</taxon>
        <taxon>Metazoa</taxon>
        <taxon>Spiralia</taxon>
        <taxon>Lophotrochozoa</taxon>
        <taxon>Mollusca</taxon>
        <taxon>Bivalvia</taxon>
        <taxon>Autobranchia</taxon>
        <taxon>Pteriomorphia</taxon>
        <taxon>Ostreida</taxon>
        <taxon>Ostreoidea</taxon>
        <taxon>Ostreidae</taxon>
        <taxon>Magallana</taxon>
    </lineage>
</organism>
<protein>
    <submittedName>
        <fullName evidence="1">Uncharacterized protein</fullName>
    </submittedName>
</protein>
<dbReference type="EMBL" id="JH816961">
    <property type="protein sequence ID" value="EKC37785.1"/>
    <property type="molecule type" value="Genomic_DNA"/>
</dbReference>
<evidence type="ECO:0000313" key="1">
    <source>
        <dbReference type="EMBL" id="EKC37785.1"/>
    </source>
</evidence>
<accession>K1R9C5</accession>
<gene>
    <name evidence="1" type="ORF">CGI_10023549</name>
</gene>
<sequence>MLEPSDSIPESCFFTNEVDIGSATKSLSPVSIGEFSSSFTGDWSDSALLPVGDLSLIGDNLSIFDADDTLHPAIFPPPEPLVEEATLAPLPPAVCLALVEVLVRVEELLESLGLEVPLVFP</sequence>
<name>K1R9C5_MAGGI</name>
<proteinExistence type="predicted"/>
<reference evidence="1" key="1">
    <citation type="journal article" date="2012" name="Nature">
        <title>The oyster genome reveals stress adaptation and complexity of shell formation.</title>
        <authorList>
            <person name="Zhang G."/>
            <person name="Fang X."/>
            <person name="Guo X."/>
            <person name="Li L."/>
            <person name="Luo R."/>
            <person name="Xu F."/>
            <person name="Yang P."/>
            <person name="Zhang L."/>
            <person name="Wang X."/>
            <person name="Qi H."/>
            <person name="Xiong Z."/>
            <person name="Que H."/>
            <person name="Xie Y."/>
            <person name="Holland P.W."/>
            <person name="Paps J."/>
            <person name="Zhu Y."/>
            <person name="Wu F."/>
            <person name="Chen Y."/>
            <person name="Wang J."/>
            <person name="Peng C."/>
            <person name="Meng J."/>
            <person name="Yang L."/>
            <person name="Liu J."/>
            <person name="Wen B."/>
            <person name="Zhang N."/>
            <person name="Huang Z."/>
            <person name="Zhu Q."/>
            <person name="Feng Y."/>
            <person name="Mount A."/>
            <person name="Hedgecock D."/>
            <person name="Xu Z."/>
            <person name="Liu Y."/>
            <person name="Domazet-Loso T."/>
            <person name="Du Y."/>
            <person name="Sun X."/>
            <person name="Zhang S."/>
            <person name="Liu B."/>
            <person name="Cheng P."/>
            <person name="Jiang X."/>
            <person name="Li J."/>
            <person name="Fan D."/>
            <person name="Wang W."/>
            <person name="Fu W."/>
            <person name="Wang T."/>
            <person name="Wang B."/>
            <person name="Zhang J."/>
            <person name="Peng Z."/>
            <person name="Li Y."/>
            <person name="Li N."/>
            <person name="Wang J."/>
            <person name="Chen M."/>
            <person name="He Y."/>
            <person name="Tan F."/>
            <person name="Song X."/>
            <person name="Zheng Q."/>
            <person name="Huang R."/>
            <person name="Yang H."/>
            <person name="Du X."/>
            <person name="Chen L."/>
            <person name="Yang M."/>
            <person name="Gaffney P.M."/>
            <person name="Wang S."/>
            <person name="Luo L."/>
            <person name="She Z."/>
            <person name="Ming Y."/>
            <person name="Huang W."/>
            <person name="Zhang S."/>
            <person name="Huang B."/>
            <person name="Zhang Y."/>
            <person name="Qu T."/>
            <person name="Ni P."/>
            <person name="Miao G."/>
            <person name="Wang J."/>
            <person name="Wang Q."/>
            <person name="Steinberg C.E."/>
            <person name="Wang H."/>
            <person name="Li N."/>
            <person name="Qian L."/>
            <person name="Zhang G."/>
            <person name="Li Y."/>
            <person name="Yang H."/>
            <person name="Liu X."/>
            <person name="Wang J."/>
            <person name="Yin Y."/>
            <person name="Wang J."/>
        </authorList>
    </citation>
    <scope>NUCLEOTIDE SEQUENCE [LARGE SCALE GENOMIC DNA]</scope>
    <source>
        <strain evidence="1">05x7-T-G4-1.051#20</strain>
    </source>
</reference>
<dbReference type="InParanoid" id="K1R9C5"/>
<dbReference type="HOGENOM" id="CLU_2040314_0_0_1"/>
<dbReference type="AlphaFoldDB" id="K1R9C5"/>